<feature type="transmembrane region" description="Helical" evidence="2">
    <location>
        <begin position="66"/>
        <end position="84"/>
    </location>
</feature>
<keyword evidence="2" id="KW-0472">Membrane</keyword>
<keyword evidence="2" id="KW-0812">Transmembrane</keyword>
<accession>A0AA50QAY0</accession>
<dbReference type="KEGG" id="ope:PU634_10375"/>
<protein>
    <submittedName>
        <fullName evidence="3">Uncharacterized protein</fullName>
    </submittedName>
</protein>
<feature type="compositionally biased region" description="Basic residues" evidence="1">
    <location>
        <begin position="157"/>
        <end position="168"/>
    </location>
</feature>
<feature type="compositionally biased region" description="Pro residues" evidence="1">
    <location>
        <begin position="137"/>
        <end position="149"/>
    </location>
</feature>
<dbReference type="Proteomes" id="UP001223802">
    <property type="component" value="Chromosome"/>
</dbReference>
<sequence length="168" mass="18419">MGWLRKIAWGLLWKWIKARLMEKTTWVGLFALLAALGVPVNPELQDKLAYLLAESVEGDFWQVEYLQAAVTIVGALLGGTLIGIKEKGKEKDQPAENPLAETTFGAGESGRLNAEQVKAFKAELDELDAKGKLEIPPLTPKAPVPPEPRPLSDKVKNAKPRKGRGGRR</sequence>
<evidence type="ECO:0000256" key="2">
    <source>
        <dbReference type="SAM" id="Phobius"/>
    </source>
</evidence>
<proteinExistence type="predicted"/>
<dbReference type="RefSeq" id="WP_306760716.1">
    <property type="nucleotide sequence ID" value="NZ_CP118224.1"/>
</dbReference>
<feature type="region of interest" description="Disordered" evidence="1">
    <location>
        <begin position="87"/>
        <end position="110"/>
    </location>
</feature>
<keyword evidence="2" id="KW-1133">Transmembrane helix</keyword>
<evidence type="ECO:0000256" key="1">
    <source>
        <dbReference type="SAM" id="MobiDB-lite"/>
    </source>
</evidence>
<keyword evidence="4" id="KW-1185">Reference proteome</keyword>
<organism evidence="3 4">
    <name type="scientific">Oceanimonas pelagia</name>
    <dbReference type="NCBI Taxonomy" id="3028314"/>
    <lineage>
        <taxon>Bacteria</taxon>
        <taxon>Pseudomonadati</taxon>
        <taxon>Pseudomonadota</taxon>
        <taxon>Gammaproteobacteria</taxon>
        <taxon>Aeromonadales</taxon>
        <taxon>Aeromonadaceae</taxon>
        <taxon>Oceanimonas</taxon>
    </lineage>
</organism>
<dbReference type="AlphaFoldDB" id="A0AA50QAY0"/>
<feature type="region of interest" description="Disordered" evidence="1">
    <location>
        <begin position="131"/>
        <end position="168"/>
    </location>
</feature>
<evidence type="ECO:0000313" key="3">
    <source>
        <dbReference type="EMBL" id="WMC09521.1"/>
    </source>
</evidence>
<dbReference type="EMBL" id="CP118224">
    <property type="protein sequence ID" value="WMC09521.1"/>
    <property type="molecule type" value="Genomic_DNA"/>
</dbReference>
<evidence type="ECO:0000313" key="4">
    <source>
        <dbReference type="Proteomes" id="UP001223802"/>
    </source>
</evidence>
<gene>
    <name evidence="3" type="ORF">PU634_10375</name>
</gene>
<reference evidence="3 4" key="1">
    <citation type="submission" date="2023-02" db="EMBL/GenBank/DDBJ databases">
        <title>Complete genome sequence of a novel bacterium Oceanimonas sp. NTOU-MSR1 isolated from marine coast sediment.</title>
        <authorList>
            <person name="Yang H.-T."/>
            <person name="Chen Y.-L."/>
            <person name="Ho Y.-N."/>
        </authorList>
    </citation>
    <scope>NUCLEOTIDE SEQUENCE [LARGE SCALE GENOMIC DNA]</scope>
    <source>
        <strain evidence="3 4">NTOU-MSR1</strain>
    </source>
</reference>
<name>A0AA50QAY0_9GAMM</name>